<reference evidence="3" key="1">
    <citation type="journal article" date="2013" name="Nat. Genet.">
        <title>The duck genome and transcriptome provide insight into an avian influenza virus reservoir species.</title>
        <authorList>
            <person name="Huang Y."/>
            <person name="Li Y."/>
            <person name="Burt D.W."/>
            <person name="Chen H."/>
            <person name="Zhang Y."/>
            <person name="Qian W."/>
            <person name="Kim H."/>
            <person name="Gan S."/>
            <person name="Zhao Y."/>
            <person name="Li J."/>
            <person name="Yi K."/>
            <person name="Feng H."/>
            <person name="Zhu P."/>
            <person name="Li B."/>
            <person name="Liu Q."/>
            <person name="Fairley S."/>
            <person name="Magor K.E."/>
            <person name="Du Z."/>
            <person name="Hu X."/>
            <person name="Goodman L."/>
            <person name="Tafer H."/>
            <person name="Vignal A."/>
            <person name="Lee T."/>
            <person name="Kim K.W."/>
            <person name="Sheng Z."/>
            <person name="An Y."/>
            <person name="Searle S."/>
            <person name="Herrero J."/>
            <person name="Groenen M.A."/>
            <person name="Crooijmans R.P."/>
            <person name="Faraut T."/>
            <person name="Cai Q."/>
            <person name="Webster R.G."/>
            <person name="Aldridge J.R."/>
            <person name="Warren W.C."/>
            <person name="Bartschat S."/>
            <person name="Kehr S."/>
            <person name="Marz M."/>
            <person name="Stadler P.F."/>
            <person name="Smith J."/>
            <person name="Kraus R.H."/>
            <person name="Zhao Y."/>
            <person name="Ren L."/>
            <person name="Fei J."/>
            <person name="Morisson M."/>
            <person name="Kaiser P."/>
            <person name="Griffin D.K."/>
            <person name="Rao M."/>
            <person name="Pitel F."/>
            <person name="Wang J."/>
            <person name="Li N."/>
        </authorList>
    </citation>
    <scope>NUCLEOTIDE SEQUENCE [LARGE SCALE GENOMIC DNA]</scope>
</reference>
<keyword evidence="3" id="KW-1185">Reference proteome</keyword>
<evidence type="ECO:0000256" key="1">
    <source>
        <dbReference type="SAM" id="MobiDB-lite"/>
    </source>
</evidence>
<name>R0K3I2_ANAPL</name>
<evidence type="ECO:0000313" key="2">
    <source>
        <dbReference type="EMBL" id="EOB04631.1"/>
    </source>
</evidence>
<protein>
    <submittedName>
        <fullName evidence="2">Uncharacterized protein</fullName>
    </submittedName>
</protein>
<accession>R0K3I2</accession>
<feature type="region of interest" description="Disordered" evidence="1">
    <location>
        <begin position="37"/>
        <end position="59"/>
    </location>
</feature>
<gene>
    <name evidence="2" type="ORF">Anapl_02801</name>
</gene>
<sequence length="187" mass="19998">MMMEIILHKSYITGLYHLQSAVTFMVIMVTSQHKESSEDESCSSSNHSPKCRTAVAAKRSRVGKSREGSQLVLGIEKFHYPTSLGGSSTGVPAARHLLSVLADSQALEGGLSHSYEAAVKKGVTSFSLVLSVKPVGVQHLGRSLVTLFPEETSNCSSHEAALAVQTPTGYRNSLPASAMRERPAQAI</sequence>
<dbReference type="EMBL" id="KB742773">
    <property type="protein sequence ID" value="EOB04631.1"/>
    <property type="molecule type" value="Genomic_DNA"/>
</dbReference>
<proteinExistence type="predicted"/>
<organism evidence="2 3">
    <name type="scientific">Anas platyrhynchos</name>
    <name type="common">Mallard</name>
    <name type="synonym">Anas boschas</name>
    <dbReference type="NCBI Taxonomy" id="8839"/>
    <lineage>
        <taxon>Eukaryota</taxon>
        <taxon>Metazoa</taxon>
        <taxon>Chordata</taxon>
        <taxon>Craniata</taxon>
        <taxon>Vertebrata</taxon>
        <taxon>Euteleostomi</taxon>
        <taxon>Archelosauria</taxon>
        <taxon>Archosauria</taxon>
        <taxon>Dinosauria</taxon>
        <taxon>Saurischia</taxon>
        <taxon>Theropoda</taxon>
        <taxon>Coelurosauria</taxon>
        <taxon>Aves</taxon>
        <taxon>Neognathae</taxon>
        <taxon>Galloanserae</taxon>
        <taxon>Anseriformes</taxon>
        <taxon>Anatidae</taxon>
        <taxon>Anatinae</taxon>
        <taxon>Anas</taxon>
    </lineage>
</organism>
<dbReference type="Proteomes" id="UP000296049">
    <property type="component" value="Unassembled WGS sequence"/>
</dbReference>
<dbReference type="AlphaFoldDB" id="R0K3I2"/>
<evidence type="ECO:0000313" key="3">
    <source>
        <dbReference type="Proteomes" id="UP000296049"/>
    </source>
</evidence>